<evidence type="ECO:0000313" key="1">
    <source>
        <dbReference type="EMBL" id="OWA51044.1"/>
    </source>
</evidence>
<dbReference type="EMBL" id="MTYJ01000212">
    <property type="protein sequence ID" value="OWA51044.1"/>
    <property type="molecule type" value="Genomic_DNA"/>
</dbReference>
<protein>
    <submittedName>
        <fullName evidence="1">Uncharacterized protein</fullName>
    </submittedName>
</protein>
<dbReference type="AlphaFoldDB" id="A0A9X6ND06"/>
<keyword evidence="2" id="KW-1185">Reference proteome</keyword>
<sequence length="109" mass="12750">MFHLPSRHTRPTVTTRHNRLTVHTIITVNTVTPSHPSHRHTVTPSHPSYRHTVTPSYRHTVIPVTLSYLKIARKLGNLLFLLKSMIQKRRRNHVRNVFSFLYPEQSAAR</sequence>
<reference evidence="2" key="1">
    <citation type="submission" date="2017-01" db="EMBL/GenBank/DDBJ databases">
        <title>Comparative genomics of anhydrobiosis in the tardigrade Hypsibius dujardini.</title>
        <authorList>
            <person name="Yoshida Y."/>
            <person name="Koutsovoulos G."/>
            <person name="Laetsch D."/>
            <person name="Stevens L."/>
            <person name="Kumar S."/>
            <person name="Horikawa D."/>
            <person name="Ishino K."/>
            <person name="Komine S."/>
            <person name="Tomita M."/>
            <person name="Blaxter M."/>
            <person name="Arakawa K."/>
        </authorList>
    </citation>
    <scope>NUCLEOTIDE SEQUENCE [LARGE SCALE GENOMIC DNA]</scope>
    <source>
        <strain evidence="2">Z151</strain>
    </source>
</reference>
<comment type="caution">
    <text evidence="1">The sequence shown here is derived from an EMBL/GenBank/DDBJ whole genome shotgun (WGS) entry which is preliminary data.</text>
</comment>
<proteinExistence type="predicted"/>
<organism evidence="1 2">
    <name type="scientific">Hypsibius exemplaris</name>
    <name type="common">Freshwater tardigrade</name>
    <dbReference type="NCBI Taxonomy" id="2072580"/>
    <lineage>
        <taxon>Eukaryota</taxon>
        <taxon>Metazoa</taxon>
        <taxon>Ecdysozoa</taxon>
        <taxon>Tardigrada</taxon>
        <taxon>Eutardigrada</taxon>
        <taxon>Parachela</taxon>
        <taxon>Hypsibioidea</taxon>
        <taxon>Hypsibiidae</taxon>
        <taxon>Hypsibius</taxon>
    </lineage>
</organism>
<dbReference type="Proteomes" id="UP000192578">
    <property type="component" value="Unassembled WGS sequence"/>
</dbReference>
<evidence type="ECO:0000313" key="2">
    <source>
        <dbReference type="Proteomes" id="UP000192578"/>
    </source>
</evidence>
<gene>
    <name evidence="1" type="ORF">BV898_15546</name>
</gene>
<name>A0A9X6ND06_HYPEX</name>
<accession>A0A9X6ND06</accession>